<dbReference type="Pfam" id="PF00487">
    <property type="entry name" value="FA_desaturase"/>
    <property type="match status" value="1"/>
</dbReference>
<evidence type="ECO:0000313" key="4">
    <source>
        <dbReference type="Proteomes" id="UP000308038"/>
    </source>
</evidence>
<reference evidence="3 4" key="1">
    <citation type="submission" date="2019-04" db="EMBL/GenBank/DDBJ databases">
        <title>Microbes associate with the intestines of laboratory mice.</title>
        <authorList>
            <person name="Navarre W."/>
            <person name="Wong E."/>
            <person name="Huang K.C."/>
            <person name="Tropini C."/>
            <person name="Ng K."/>
            <person name="Yu B."/>
        </authorList>
    </citation>
    <scope>NUCLEOTIDE SEQUENCE [LARGE SCALE GENOMIC DNA]</scope>
    <source>
        <strain evidence="3 4">NM83_B4-11</strain>
    </source>
</reference>
<dbReference type="Proteomes" id="UP000308038">
    <property type="component" value="Unassembled WGS sequence"/>
</dbReference>
<dbReference type="InterPro" id="IPR005804">
    <property type="entry name" value="FA_desaturase_dom"/>
</dbReference>
<accession>A0ABY2QNZ2</accession>
<feature type="transmembrane region" description="Helical" evidence="1">
    <location>
        <begin position="169"/>
        <end position="195"/>
    </location>
</feature>
<name>A0ABY2QNZ2_9SPHN</name>
<feature type="domain" description="Fatty acid desaturase" evidence="2">
    <location>
        <begin position="50"/>
        <end position="275"/>
    </location>
</feature>
<keyword evidence="1" id="KW-0812">Transmembrane</keyword>
<comment type="caution">
    <text evidence="3">The sequence shown here is derived from an EMBL/GenBank/DDBJ whole genome shotgun (WGS) entry which is preliminary data.</text>
</comment>
<evidence type="ECO:0000313" key="3">
    <source>
        <dbReference type="EMBL" id="THG41913.1"/>
    </source>
</evidence>
<feature type="transmembrane region" description="Helical" evidence="1">
    <location>
        <begin position="27"/>
        <end position="47"/>
    </location>
</feature>
<dbReference type="EMBL" id="SSTI01000001">
    <property type="protein sequence ID" value="THG41913.1"/>
    <property type="molecule type" value="Genomic_DNA"/>
</dbReference>
<protein>
    <submittedName>
        <fullName evidence="3">Fatty acid desaturase</fullName>
    </submittedName>
</protein>
<dbReference type="CDD" id="cd03510">
    <property type="entry name" value="Rhizobitoxine-FADS-like"/>
    <property type="match status" value="1"/>
</dbReference>
<evidence type="ECO:0000259" key="2">
    <source>
        <dbReference type="Pfam" id="PF00487"/>
    </source>
</evidence>
<evidence type="ECO:0000256" key="1">
    <source>
        <dbReference type="SAM" id="Phobius"/>
    </source>
</evidence>
<gene>
    <name evidence="3" type="ORF">E5988_00040</name>
</gene>
<feature type="transmembrane region" description="Helical" evidence="1">
    <location>
        <begin position="53"/>
        <end position="75"/>
    </location>
</feature>
<organism evidence="3 4">
    <name type="scientific">Sphingomonas olei</name>
    <dbReference type="NCBI Taxonomy" id="1886787"/>
    <lineage>
        <taxon>Bacteria</taxon>
        <taxon>Pseudomonadati</taxon>
        <taxon>Pseudomonadota</taxon>
        <taxon>Alphaproteobacteria</taxon>
        <taxon>Sphingomonadales</taxon>
        <taxon>Sphingomonadaceae</taxon>
        <taxon>Sphingomonas</taxon>
    </lineage>
</organism>
<dbReference type="PANTHER" id="PTHR12879">
    <property type="entry name" value="SPHINGOLIPID DELTA 4 DESATURASE/C-4 HYDROXYLASE PROTEIN DES2"/>
    <property type="match status" value="1"/>
</dbReference>
<keyword evidence="1" id="KW-1133">Transmembrane helix</keyword>
<sequence>MKPAPITDFLSKDELAALMRPSNLRGAWTIAVNWAIIAFAFALAIAWPNPLTIVLAVLLLAGRQLGLGIIVHDCAHHALFASRRANEIAGQWLAGYPMNTSLAKYRSYHLKHHRFAGTPQDPDIGFVRAYPVTRASLRRKFVRDLTGRTGVRDLARELKTFRLAEQWPWVAFHLALFTALALAGGWWAYGLWWAAQLFVYPAIVRLRQIGEHGVAEERSDLDPRRNTSTTVARWWEKLFVAPNDVHFHLEHHLAAGVPPYRLRAMHRLLVARGYYDGFQCISRGYADVIRRAVQPLPAH</sequence>
<dbReference type="PANTHER" id="PTHR12879:SF8">
    <property type="entry name" value="SPHINGOLIPID DELTA(4)-DESATURASE DES1"/>
    <property type="match status" value="1"/>
</dbReference>
<proteinExistence type="predicted"/>
<dbReference type="RefSeq" id="WP_046408185.1">
    <property type="nucleotide sequence ID" value="NZ_SSTI01000001.1"/>
</dbReference>
<keyword evidence="1" id="KW-0472">Membrane</keyword>
<keyword evidence="4" id="KW-1185">Reference proteome</keyword>